<dbReference type="PATRIC" id="fig|315405.11.peg.352"/>
<name>A0A139R412_9STRE</name>
<dbReference type="AlphaFoldDB" id="A0A139R412"/>
<dbReference type="Proteomes" id="UP000071927">
    <property type="component" value="Unassembled WGS sequence"/>
</dbReference>
<sequence length="38" mass="4466">MKSTFLGFFSSKIAFLTDWILNQIIFISKILKIEFLLV</sequence>
<dbReference type="Proteomes" id="UP000070198">
    <property type="component" value="Unassembled WGS sequence"/>
</dbReference>
<evidence type="ECO:0000313" key="4">
    <source>
        <dbReference type="Proteomes" id="UP000071927"/>
    </source>
</evidence>
<reference evidence="3 4" key="1">
    <citation type="submission" date="2016-01" db="EMBL/GenBank/DDBJ databases">
        <title>Highly variable Streptococcus oralis are common among viridans streptococci isolated from primates.</title>
        <authorList>
            <person name="Denapaite D."/>
            <person name="Rieger M."/>
            <person name="Koendgen S."/>
            <person name="Brueckner R."/>
            <person name="Ochigava I."/>
            <person name="Kappeler P."/>
            <person name="Maetz-Rensing K."/>
            <person name="Leendertz F."/>
            <person name="Hakenbeck R."/>
        </authorList>
    </citation>
    <scope>NUCLEOTIDE SEQUENCE [LARGE SCALE GENOMIC DNA]</scope>
    <source>
        <strain evidence="1 3">DD02</strain>
        <strain evidence="2 4">DD03</strain>
    </source>
</reference>
<evidence type="ECO:0000313" key="2">
    <source>
        <dbReference type="EMBL" id="KXU09570.1"/>
    </source>
</evidence>
<protein>
    <submittedName>
        <fullName evidence="2">Uncharacterized protein</fullName>
    </submittedName>
</protein>
<organism evidence="2 4">
    <name type="scientific">Streptococcus gallolyticus</name>
    <dbReference type="NCBI Taxonomy" id="315405"/>
    <lineage>
        <taxon>Bacteria</taxon>
        <taxon>Bacillati</taxon>
        <taxon>Bacillota</taxon>
        <taxon>Bacilli</taxon>
        <taxon>Lactobacillales</taxon>
        <taxon>Streptococcaceae</taxon>
        <taxon>Streptococcus</taxon>
    </lineage>
</organism>
<dbReference type="EMBL" id="LQOF01000026">
    <property type="protein sequence ID" value="KXT73181.1"/>
    <property type="molecule type" value="Genomic_DNA"/>
</dbReference>
<proteinExistence type="predicted"/>
<evidence type="ECO:0000313" key="1">
    <source>
        <dbReference type="EMBL" id="KXT73181.1"/>
    </source>
</evidence>
<gene>
    <name evidence="1" type="ORF">SGADD02_00322</name>
    <name evidence="2" type="ORF">SGADD03_00692</name>
</gene>
<dbReference type="EMBL" id="LQXV01000143">
    <property type="protein sequence ID" value="KXU09570.1"/>
    <property type="molecule type" value="Genomic_DNA"/>
</dbReference>
<accession>A0A139R412</accession>
<evidence type="ECO:0000313" key="3">
    <source>
        <dbReference type="Proteomes" id="UP000070198"/>
    </source>
</evidence>
<comment type="caution">
    <text evidence="2">The sequence shown here is derived from an EMBL/GenBank/DDBJ whole genome shotgun (WGS) entry which is preliminary data.</text>
</comment>